<comment type="catalytic activity">
    <reaction evidence="1">
        <text>AMP + H2O = D-ribose 5-phosphate + adenine</text>
        <dbReference type="Rhea" id="RHEA:20129"/>
        <dbReference type="ChEBI" id="CHEBI:15377"/>
        <dbReference type="ChEBI" id="CHEBI:16708"/>
        <dbReference type="ChEBI" id="CHEBI:78346"/>
        <dbReference type="ChEBI" id="CHEBI:456215"/>
        <dbReference type="EC" id="3.2.2.4"/>
    </reaction>
</comment>
<dbReference type="RefSeq" id="WP_327787559.1">
    <property type="nucleotide sequence ID" value="NZ_JARGEQ010000008.1"/>
</dbReference>
<name>A0AAP3XPG7_9PROT</name>
<dbReference type="AlphaFoldDB" id="A0AAP3XPG7"/>
<dbReference type="GO" id="GO:0005829">
    <property type="term" value="C:cytosol"/>
    <property type="evidence" value="ECO:0007669"/>
    <property type="project" value="TreeGrafter"/>
</dbReference>
<dbReference type="Proteomes" id="UP001301140">
    <property type="component" value="Unassembled WGS sequence"/>
</dbReference>
<dbReference type="InterPro" id="IPR031100">
    <property type="entry name" value="LOG_fam"/>
</dbReference>
<evidence type="ECO:0000313" key="5">
    <source>
        <dbReference type="Proteomes" id="UP001301140"/>
    </source>
</evidence>
<dbReference type="GO" id="GO:0009691">
    <property type="term" value="P:cytokinin biosynthetic process"/>
    <property type="evidence" value="ECO:0007669"/>
    <property type="project" value="UniProtKB-UniRule"/>
</dbReference>
<evidence type="ECO:0000313" key="4">
    <source>
        <dbReference type="EMBL" id="MDF1585149.1"/>
    </source>
</evidence>
<dbReference type="Pfam" id="PF03641">
    <property type="entry name" value="Lysine_decarbox"/>
    <property type="match status" value="1"/>
</dbReference>
<dbReference type="SUPFAM" id="SSF102405">
    <property type="entry name" value="MCP/YpsA-like"/>
    <property type="match status" value="1"/>
</dbReference>
<dbReference type="NCBIfam" id="TIGR00730">
    <property type="entry name" value="Rossman fold protein, TIGR00730 family"/>
    <property type="match status" value="1"/>
</dbReference>
<evidence type="ECO:0000256" key="1">
    <source>
        <dbReference type="ARBA" id="ARBA00000274"/>
    </source>
</evidence>
<dbReference type="PANTHER" id="PTHR31223">
    <property type="entry name" value="LOG FAMILY PROTEIN YJL055W"/>
    <property type="match status" value="1"/>
</dbReference>
<comment type="similarity">
    <text evidence="2 3">Belongs to the LOG family.</text>
</comment>
<keyword evidence="3" id="KW-0378">Hydrolase</keyword>
<dbReference type="EMBL" id="JARGEQ010000008">
    <property type="protein sequence ID" value="MDF1585149.1"/>
    <property type="molecule type" value="Genomic_DNA"/>
</dbReference>
<keyword evidence="5" id="KW-1185">Reference proteome</keyword>
<keyword evidence="3" id="KW-0203">Cytokinin biosynthesis</keyword>
<organism evidence="4 5">
    <name type="scientific">Marinimicrococcus flavescens</name>
    <dbReference type="NCBI Taxonomy" id="3031815"/>
    <lineage>
        <taxon>Bacteria</taxon>
        <taxon>Pseudomonadati</taxon>
        <taxon>Pseudomonadota</taxon>
        <taxon>Alphaproteobacteria</taxon>
        <taxon>Geminicoccales</taxon>
        <taxon>Geminicoccaceae</taxon>
        <taxon>Marinimicrococcus</taxon>
    </lineage>
</organism>
<gene>
    <name evidence="4" type="ORF">PZ740_01965</name>
</gene>
<accession>A0AAP3XPG7</accession>
<dbReference type="EC" id="3.2.2.n1" evidence="3"/>
<dbReference type="GO" id="GO:0008714">
    <property type="term" value="F:AMP nucleosidase activity"/>
    <property type="evidence" value="ECO:0007669"/>
    <property type="project" value="UniProtKB-EC"/>
</dbReference>
<comment type="caution">
    <text evidence="4">The sequence shown here is derived from an EMBL/GenBank/DDBJ whole genome shotgun (WGS) entry which is preliminary data.</text>
</comment>
<evidence type="ECO:0000256" key="3">
    <source>
        <dbReference type="RuleBase" id="RU363015"/>
    </source>
</evidence>
<evidence type="ECO:0000256" key="2">
    <source>
        <dbReference type="ARBA" id="ARBA00006763"/>
    </source>
</evidence>
<sequence length="185" mass="19762">MTFSVCVFCGSRFGASPSFRAAAEALGREIGRRGWRLVYGGGDVGLMGVVASATLAAGGEVLGIIPRRLMEREVGKHDVTELLVTETMFARKERMIAESHAFLTLPGGLGTLDELLEVVTLRQLGYHDLPVLLVDVDGFWDEWQALLEKVVACGFADASAVRLLERAGGVAAAMELLENQAAPAS</sequence>
<dbReference type="InterPro" id="IPR005269">
    <property type="entry name" value="LOG"/>
</dbReference>
<reference evidence="4 5" key="1">
    <citation type="submission" date="2023-03" db="EMBL/GenBank/DDBJ databases">
        <title>YIM 152171 draft genome.</title>
        <authorList>
            <person name="Yang Z."/>
        </authorList>
    </citation>
    <scope>NUCLEOTIDE SEQUENCE [LARGE SCALE GENOMIC DNA]</scope>
    <source>
        <strain evidence="4 5">YIM 152171</strain>
    </source>
</reference>
<dbReference type="PANTHER" id="PTHR31223:SF70">
    <property type="entry name" value="LOG FAMILY PROTEIN YJL055W"/>
    <property type="match status" value="1"/>
</dbReference>
<protein>
    <recommendedName>
        <fullName evidence="3">Cytokinin riboside 5'-monophosphate phosphoribohydrolase</fullName>
        <ecNumber evidence="3">3.2.2.n1</ecNumber>
    </recommendedName>
</protein>
<proteinExistence type="inferred from homology"/>
<dbReference type="Gene3D" id="3.40.50.450">
    <property type="match status" value="1"/>
</dbReference>